<dbReference type="GO" id="GO:0004497">
    <property type="term" value="F:monooxygenase activity"/>
    <property type="evidence" value="ECO:0007669"/>
    <property type="project" value="UniProtKB-KW"/>
</dbReference>
<dbReference type="InterPro" id="IPR011008">
    <property type="entry name" value="Dimeric_a/b-barrel"/>
</dbReference>
<dbReference type="PANTHER" id="PTHR37811:SF2">
    <property type="entry name" value="ABM DOMAIN-CONTAINING PROTEIN"/>
    <property type="match status" value="1"/>
</dbReference>
<feature type="domain" description="ABM" evidence="1">
    <location>
        <begin position="20"/>
        <end position="81"/>
    </location>
</feature>
<sequence>MDDDRNGQVAVIFVSQRTAADDAGYAAAADAMDRLAAAQPGYRGIDSARGTDGIGVTVSYWRDEAAAIAWRGQVDHAAIREMGRARWYAWYTVSVATVTRGYRWDAIVGPA</sequence>
<dbReference type="EMBL" id="VOQR01000001">
    <property type="protein sequence ID" value="TXC72206.1"/>
    <property type="molecule type" value="Genomic_DNA"/>
</dbReference>
<accession>A0A5C6UIZ5</accession>
<dbReference type="RefSeq" id="WP_147083482.1">
    <property type="nucleotide sequence ID" value="NZ_VOQR01000001.1"/>
</dbReference>
<proteinExistence type="predicted"/>
<protein>
    <submittedName>
        <fullName evidence="2">Antibiotic biosynthesis monooxygenase</fullName>
    </submittedName>
</protein>
<dbReference type="PANTHER" id="PTHR37811">
    <property type="entry name" value="BLL5343 PROTEIN"/>
    <property type="match status" value="1"/>
</dbReference>
<keyword evidence="2" id="KW-0503">Monooxygenase</keyword>
<gene>
    <name evidence="2" type="ORF">FSB78_15580</name>
</gene>
<dbReference type="Proteomes" id="UP000321250">
    <property type="component" value="Unassembled WGS sequence"/>
</dbReference>
<keyword evidence="2" id="KW-0560">Oxidoreductase</keyword>
<name>A0A5C6UIZ5_9SPHN</name>
<dbReference type="SUPFAM" id="SSF54909">
    <property type="entry name" value="Dimeric alpha+beta barrel"/>
    <property type="match status" value="1"/>
</dbReference>
<dbReference type="Gene3D" id="3.30.70.100">
    <property type="match status" value="1"/>
</dbReference>
<dbReference type="OrthoDB" id="9797060at2"/>
<keyword evidence="3" id="KW-1185">Reference proteome</keyword>
<evidence type="ECO:0000313" key="2">
    <source>
        <dbReference type="EMBL" id="TXC72206.1"/>
    </source>
</evidence>
<dbReference type="Pfam" id="PF03992">
    <property type="entry name" value="ABM"/>
    <property type="match status" value="1"/>
</dbReference>
<reference evidence="2 3" key="1">
    <citation type="journal article" date="2013" name="Antonie Van Leeuwenhoek">
        <title>Sphingomonas ginsenosidivorax sp. nov., with the ability to transform ginsenosides.</title>
        <authorList>
            <person name="Jin X.F."/>
            <person name="Kim J.K."/>
            <person name="Liu Q.M."/>
            <person name="Kang M.S."/>
            <person name="He D."/>
            <person name="Jin F.X."/>
            <person name="Kim S.C."/>
            <person name="Im W.T."/>
        </authorList>
    </citation>
    <scope>NUCLEOTIDE SEQUENCE [LARGE SCALE GENOMIC DNA]</scope>
    <source>
        <strain evidence="2 3">KHI67</strain>
    </source>
</reference>
<dbReference type="InterPro" id="IPR007138">
    <property type="entry name" value="ABM_dom"/>
</dbReference>
<dbReference type="InterPro" id="IPR052936">
    <property type="entry name" value="Jasmonate_Hydroxylase-like"/>
</dbReference>
<comment type="caution">
    <text evidence="2">The sequence shown here is derived from an EMBL/GenBank/DDBJ whole genome shotgun (WGS) entry which is preliminary data.</text>
</comment>
<dbReference type="AlphaFoldDB" id="A0A5C6UIZ5"/>
<organism evidence="2 3">
    <name type="scientific">Sphingomonas ginsenosidivorax</name>
    <dbReference type="NCBI Taxonomy" id="862135"/>
    <lineage>
        <taxon>Bacteria</taxon>
        <taxon>Pseudomonadati</taxon>
        <taxon>Pseudomonadota</taxon>
        <taxon>Alphaproteobacteria</taxon>
        <taxon>Sphingomonadales</taxon>
        <taxon>Sphingomonadaceae</taxon>
        <taxon>Sphingomonas</taxon>
    </lineage>
</organism>
<evidence type="ECO:0000313" key="3">
    <source>
        <dbReference type="Proteomes" id="UP000321250"/>
    </source>
</evidence>
<evidence type="ECO:0000259" key="1">
    <source>
        <dbReference type="Pfam" id="PF03992"/>
    </source>
</evidence>